<dbReference type="Pfam" id="PF01872">
    <property type="entry name" value="RibD_C"/>
    <property type="match status" value="1"/>
</dbReference>
<gene>
    <name evidence="5" type="ORF">M9Y10_031664</name>
</gene>
<dbReference type="Gene3D" id="3.40.430.10">
    <property type="entry name" value="Dihydrofolate Reductase, subunit A"/>
    <property type="match status" value="1"/>
</dbReference>
<dbReference type="InterPro" id="IPR002734">
    <property type="entry name" value="RibDG_C"/>
</dbReference>
<dbReference type="Proteomes" id="UP001470230">
    <property type="component" value="Unassembled WGS sequence"/>
</dbReference>
<organism evidence="5 6">
    <name type="scientific">Tritrichomonas musculus</name>
    <dbReference type="NCBI Taxonomy" id="1915356"/>
    <lineage>
        <taxon>Eukaryota</taxon>
        <taxon>Metamonada</taxon>
        <taxon>Parabasalia</taxon>
        <taxon>Tritrichomonadida</taxon>
        <taxon>Tritrichomonadidae</taxon>
        <taxon>Tritrichomonas</taxon>
    </lineage>
</organism>
<comment type="pathway">
    <text evidence="1">Cofactor biosynthesis; riboflavin biosynthesis.</text>
</comment>
<name>A0ABR2H180_9EUKA</name>
<evidence type="ECO:0000256" key="3">
    <source>
        <dbReference type="ARBA" id="ARBA00023002"/>
    </source>
</evidence>
<protein>
    <recommendedName>
        <fullName evidence="4">Bacterial bifunctional deaminase-reductase C-terminal domain-containing protein</fullName>
    </recommendedName>
</protein>
<evidence type="ECO:0000259" key="4">
    <source>
        <dbReference type="Pfam" id="PF01872"/>
    </source>
</evidence>
<dbReference type="InterPro" id="IPR024072">
    <property type="entry name" value="DHFR-like_dom_sf"/>
</dbReference>
<dbReference type="EMBL" id="JAPFFF010000050">
    <property type="protein sequence ID" value="KAK8839949.1"/>
    <property type="molecule type" value="Genomic_DNA"/>
</dbReference>
<evidence type="ECO:0000313" key="6">
    <source>
        <dbReference type="Proteomes" id="UP001470230"/>
    </source>
</evidence>
<dbReference type="PANTHER" id="PTHR38011:SF7">
    <property type="entry name" value="2,5-DIAMINO-6-RIBOSYLAMINO-4(3H)-PYRIMIDINONE 5'-PHOSPHATE REDUCTASE"/>
    <property type="match status" value="1"/>
</dbReference>
<comment type="caution">
    <text evidence="5">The sequence shown here is derived from an EMBL/GenBank/DDBJ whole genome shotgun (WGS) entry which is preliminary data.</text>
</comment>
<dbReference type="PANTHER" id="PTHR38011">
    <property type="entry name" value="DIHYDROFOLATE REDUCTASE FAMILY PROTEIN (AFU_ORTHOLOGUE AFUA_8G06820)"/>
    <property type="match status" value="1"/>
</dbReference>
<evidence type="ECO:0000256" key="1">
    <source>
        <dbReference type="ARBA" id="ARBA00005104"/>
    </source>
</evidence>
<keyword evidence="3" id="KW-0560">Oxidoreductase</keyword>
<dbReference type="SUPFAM" id="SSF53597">
    <property type="entry name" value="Dihydrofolate reductase-like"/>
    <property type="match status" value="1"/>
</dbReference>
<evidence type="ECO:0000313" key="5">
    <source>
        <dbReference type="EMBL" id="KAK8839949.1"/>
    </source>
</evidence>
<reference evidence="5 6" key="1">
    <citation type="submission" date="2024-04" db="EMBL/GenBank/DDBJ databases">
        <title>Tritrichomonas musculus Genome.</title>
        <authorList>
            <person name="Alves-Ferreira E."/>
            <person name="Grigg M."/>
            <person name="Lorenzi H."/>
            <person name="Galac M."/>
        </authorList>
    </citation>
    <scope>NUCLEOTIDE SEQUENCE [LARGE SCALE GENOMIC DNA]</scope>
    <source>
        <strain evidence="5 6">EAF2021</strain>
    </source>
</reference>
<accession>A0ABR2H180</accession>
<keyword evidence="2" id="KW-0521">NADP</keyword>
<evidence type="ECO:0000256" key="2">
    <source>
        <dbReference type="ARBA" id="ARBA00022857"/>
    </source>
</evidence>
<proteinExistence type="predicted"/>
<sequence>MELDRPYTISHLLTSLDGKIEGPYMNSPSMKPIFEEYNNIFLSFKCDAWLNGANTTTRFAQDKKPPVDENAPTVPEGDFVYKDDAKMYLVSVDSRGRVAWESNELEFNHRPKAHIIEVLTKKTPNSFKAFLRKLNISYIICGDEHVDCALCSKKLKQLFHINKLVITGGGVVNASFLDAGCIDELSQLLCPIADCCTNTPTLFHRLDYLPEKKPHEFKLVSCEKIVGDTLHLKYLVKKE</sequence>
<keyword evidence="6" id="KW-1185">Reference proteome</keyword>
<dbReference type="InterPro" id="IPR050765">
    <property type="entry name" value="Riboflavin_Biosynth_HTPR"/>
</dbReference>
<feature type="domain" description="Bacterial bifunctional deaminase-reductase C-terminal" evidence="4">
    <location>
        <begin position="6"/>
        <end position="225"/>
    </location>
</feature>